<dbReference type="Gene3D" id="2.60.40.60">
    <property type="entry name" value="Cadherins"/>
    <property type="match status" value="6"/>
</dbReference>
<dbReference type="CDD" id="cd11304">
    <property type="entry name" value="Cadherin_repeat"/>
    <property type="match status" value="6"/>
</dbReference>
<evidence type="ECO:0000256" key="8">
    <source>
        <dbReference type="ARBA" id="ARBA00022989"/>
    </source>
</evidence>
<sequence length="895" mass="100072">MEDMFVHIFVVSTFLHSCSSVDLTYYVEEGKLPGTYLGDIATDAQEIHILLLKDHSQITFEELPQRQTSSTALFNVTRSGKLYTTQLIDAEHLCMYNTECFKTIKIAVRQAETFIKVLKVRVFIKDVNDNEPTFPKKLVKIDFSETDRKGTMKSIPNAIDKDVGLLNSKITYRLRKSAGEPFTLFVAEKEFGTSKLGIVLEKSLDREVKDVYKLQVIAKDEGSPIKIGILEVQISVTDINDNRPVFSHSMNNISIKNTHPQNIPILVLSATDLDSGNNGNVSYQFNSKTPEIAKEKFKLTKNGEIYAQEIRNLGKKQSYKLFVDATDGGNPPLSSIAMVLINVINQQNTPPELDINFVSQLQENLAAISEKIEVGSFIAYVSVIDNDVGKNGEVSCSLNHDKFQLLNLGSKEYKIIMKKPVNREVTDHYDMSITCEDAGSPPLQTKREFSIQVMDVNDVRPQFIKSTFKFLTYENEKSNFPVGFINATDPDLGDGSKLAYSLENGKNQILPFKITNYGFISTIKSLDREQHKTYSFKVIVKDNGSPSLSNTANVIVEVMDENDNAPYFTFPSVNPFSLDVHYHPQSKNDITVLRALDRDSRENAFLKYNIISGNEKQLFTVNTYSGMLSFSRKVYQNDAGSYNLLLVVKDSGSPVLSATTTLSLTLTVSNRTSPMLTAAHIQSSDMIDINLVIVIVVTAVVISIAIVVIITICIVRCNRRRNMLHTAAMNPAMQPGREKCLMISQSNNPFAITQNPEEGVHHSTPSMRSRRDFCPEQELPVEWTSLTSPGKMPASVQACIQEVGATSGRSEKKFISTQDYYPKTVSTPKNTGHSFHKKDTSPYEEIPGATHRGVKQGQTNGLSRLYRPQCVTGTYLIDPERMKGKSTLAEFELRT</sequence>
<feature type="domain" description="Cadherin" evidence="15">
    <location>
        <begin position="247"/>
        <end position="353"/>
    </location>
</feature>
<dbReference type="PANTHER" id="PTHR24028">
    <property type="entry name" value="CADHERIN-87A"/>
    <property type="match status" value="1"/>
</dbReference>
<evidence type="ECO:0000256" key="12">
    <source>
        <dbReference type="SAM" id="MobiDB-lite"/>
    </source>
</evidence>
<dbReference type="SMART" id="SM00112">
    <property type="entry name" value="CA"/>
    <property type="match status" value="5"/>
</dbReference>
<dbReference type="AlphaFoldDB" id="A0A0L8GB95"/>
<comment type="subcellular location">
    <subcellularLocation>
        <location evidence="1">Cell membrane</location>
        <topology evidence="1">Single-pass type I membrane protein</topology>
    </subcellularLocation>
</comment>
<evidence type="ECO:0000256" key="1">
    <source>
        <dbReference type="ARBA" id="ARBA00004251"/>
    </source>
</evidence>
<evidence type="ECO:0000256" key="10">
    <source>
        <dbReference type="ARBA" id="ARBA00023180"/>
    </source>
</evidence>
<dbReference type="Pfam" id="PF00028">
    <property type="entry name" value="Cadherin"/>
    <property type="match status" value="5"/>
</dbReference>
<name>A0A0L8GB95_OCTBM</name>
<evidence type="ECO:0000256" key="6">
    <source>
        <dbReference type="ARBA" id="ARBA00022837"/>
    </source>
</evidence>
<dbReference type="PROSITE" id="PS00232">
    <property type="entry name" value="CADHERIN_1"/>
    <property type="match status" value="2"/>
</dbReference>
<dbReference type="FunFam" id="2.60.40.60:FF:000134">
    <property type="entry name" value="protocadherin Fat 4"/>
    <property type="match status" value="1"/>
</dbReference>
<feature type="domain" description="Cadherin" evidence="15">
    <location>
        <begin position="360"/>
        <end position="463"/>
    </location>
</feature>
<evidence type="ECO:0000256" key="4">
    <source>
        <dbReference type="ARBA" id="ARBA00022729"/>
    </source>
</evidence>
<reference evidence="16" key="1">
    <citation type="submission" date="2015-07" db="EMBL/GenBank/DDBJ databases">
        <title>MeaNS - Measles Nucleotide Surveillance Program.</title>
        <authorList>
            <person name="Tran T."/>
            <person name="Druce J."/>
        </authorList>
    </citation>
    <scope>NUCLEOTIDE SEQUENCE</scope>
    <source>
        <strain evidence="16">UCB-OBI-ISO-001</strain>
        <tissue evidence="16">Gonad</tissue>
    </source>
</reference>
<feature type="region of interest" description="Disordered" evidence="12">
    <location>
        <begin position="825"/>
        <end position="857"/>
    </location>
</feature>
<organism evidence="16">
    <name type="scientific">Octopus bimaculoides</name>
    <name type="common">California two-spotted octopus</name>
    <dbReference type="NCBI Taxonomy" id="37653"/>
    <lineage>
        <taxon>Eukaryota</taxon>
        <taxon>Metazoa</taxon>
        <taxon>Spiralia</taxon>
        <taxon>Lophotrochozoa</taxon>
        <taxon>Mollusca</taxon>
        <taxon>Cephalopoda</taxon>
        <taxon>Coleoidea</taxon>
        <taxon>Octopodiformes</taxon>
        <taxon>Octopoda</taxon>
        <taxon>Incirrata</taxon>
        <taxon>Octopodidae</taxon>
        <taxon>Octopus</taxon>
    </lineage>
</organism>
<dbReference type="GO" id="GO:0005509">
    <property type="term" value="F:calcium ion binding"/>
    <property type="evidence" value="ECO:0007669"/>
    <property type="project" value="UniProtKB-UniRule"/>
</dbReference>
<keyword evidence="9 13" id="KW-0472">Membrane</keyword>
<keyword evidence="4 14" id="KW-0732">Signal</keyword>
<protein>
    <recommendedName>
        <fullName evidence="15">Cadherin domain-containing protein</fullName>
    </recommendedName>
</protein>
<feature type="chain" id="PRO_5005582927" description="Cadherin domain-containing protein" evidence="14">
    <location>
        <begin position="21"/>
        <end position="895"/>
    </location>
</feature>
<keyword evidence="6 11" id="KW-0106">Calcium</keyword>
<feature type="transmembrane region" description="Helical" evidence="13">
    <location>
        <begin position="691"/>
        <end position="715"/>
    </location>
</feature>
<evidence type="ECO:0000256" key="14">
    <source>
        <dbReference type="SAM" id="SignalP"/>
    </source>
</evidence>
<accession>A0A0L8GB95</accession>
<feature type="domain" description="Cadherin" evidence="15">
    <location>
        <begin position="19"/>
        <end position="134"/>
    </location>
</feature>
<keyword evidence="7" id="KW-0130">Cell adhesion</keyword>
<dbReference type="InterPro" id="IPR050174">
    <property type="entry name" value="Protocadherin/Cadherin-CA"/>
</dbReference>
<keyword evidence="8 13" id="KW-1133">Transmembrane helix</keyword>
<evidence type="ECO:0000256" key="2">
    <source>
        <dbReference type="ARBA" id="ARBA00022475"/>
    </source>
</evidence>
<feature type="domain" description="Cadherin" evidence="15">
    <location>
        <begin position="590"/>
        <end position="676"/>
    </location>
</feature>
<proteinExistence type="predicted"/>
<feature type="signal peptide" evidence="14">
    <location>
        <begin position="1"/>
        <end position="20"/>
    </location>
</feature>
<keyword evidence="5" id="KW-0677">Repeat</keyword>
<evidence type="ECO:0000256" key="7">
    <source>
        <dbReference type="ARBA" id="ARBA00022889"/>
    </source>
</evidence>
<dbReference type="SUPFAM" id="SSF49313">
    <property type="entry name" value="Cadherin-like"/>
    <property type="match status" value="5"/>
</dbReference>
<dbReference type="FunFam" id="2.60.40.60:FF:000002">
    <property type="entry name" value="Protocadherin alpha 2"/>
    <property type="match status" value="1"/>
</dbReference>
<dbReference type="EMBL" id="KQ422988">
    <property type="protein sequence ID" value="KOF73810.1"/>
    <property type="molecule type" value="Genomic_DNA"/>
</dbReference>
<keyword evidence="10" id="KW-0325">Glycoprotein</keyword>
<dbReference type="GO" id="GO:0007156">
    <property type="term" value="P:homophilic cell adhesion via plasma membrane adhesion molecules"/>
    <property type="evidence" value="ECO:0007669"/>
    <property type="project" value="InterPro"/>
</dbReference>
<evidence type="ECO:0000256" key="5">
    <source>
        <dbReference type="ARBA" id="ARBA00022737"/>
    </source>
</evidence>
<dbReference type="InterPro" id="IPR002126">
    <property type="entry name" value="Cadherin-like_dom"/>
</dbReference>
<feature type="domain" description="Cadherin" evidence="15">
    <location>
        <begin position="135"/>
        <end position="246"/>
    </location>
</feature>
<feature type="domain" description="Cadherin" evidence="15">
    <location>
        <begin position="464"/>
        <end position="568"/>
    </location>
</feature>
<dbReference type="PANTHER" id="PTHR24028:SF146">
    <property type="entry name" value="CADHERIN 96CB, ISOFORM D-RELATED"/>
    <property type="match status" value="1"/>
</dbReference>
<dbReference type="FunFam" id="2.60.40.60:FF:000007">
    <property type="entry name" value="Protocadherin alpha 2"/>
    <property type="match status" value="1"/>
</dbReference>
<dbReference type="PROSITE" id="PS50268">
    <property type="entry name" value="CADHERIN_2"/>
    <property type="match status" value="6"/>
</dbReference>
<dbReference type="InterPro" id="IPR020894">
    <property type="entry name" value="Cadherin_CS"/>
</dbReference>
<dbReference type="OrthoDB" id="6252479at2759"/>
<evidence type="ECO:0000313" key="16">
    <source>
        <dbReference type="EMBL" id="KOF73810.1"/>
    </source>
</evidence>
<evidence type="ECO:0000256" key="3">
    <source>
        <dbReference type="ARBA" id="ARBA00022692"/>
    </source>
</evidence>
<evidence type="ECO:0000259" key="15">
    <source>
        <dbReference type="PROSITE" id="PS50268"/>
    </source>
</evidence>
<evidence type="ECO:0000256" key="13">
    <source>
        <dbReference type="SAM" id="Phobius"/>
    </source>
</evidence>
<dbReference type="FunFam" id="2.60.40.60:FF:000004">
    <property type="entry name" value="Protocadherin 1 gamma 2"/>
    <property type="match status" value="1"/>
</dbReference>
<evidence type="ECO:0000256" key="11">
    <source>
        <dbReference type="PROSITE-ProRule" id="PRU00043"/>
    </source>
</evidence>
<keyword evidence="3 13" id="KW-0812">Transmembrane</keyword>
<evidence type="ECO:0000256" key="9">
    <source>
        <dbReference type="ARBA" id="ARBA00023136"/>
    </source>
</evidence>
<dbReference type="InterPro" id="IPR015919">
    <property type="entry name" value="Cadherin-like_sf"/>
</dbReference>
<dbReference type="PRINTS" id="PR00205">
    <property type="entry name" value="CADHERIN"/>
</dbReference>
<dbReference type="FunFam" id="2.60.40.60:FF:000015">
    <property type="entry name" value="FAT atypical cadherin 1"/>
    <property type="match status" value="1"/>
</dbReference>
<dbReference type="GO" id="GO:0005886">
    <property type="term" value="C:plasma membrane"/>
    <property type="evidence" value="ECO:0007669"/>
    <property type="project" value="UniProtKB-SubCell"/>
</dbReference>
<gene>
    <name evidence="16" type="ORF">OCBIM_22037276mg</name>
</gene>
<keyword evidence="2" id="KW-1003">Cell membrane</keyword>